<keyword evidence="6" id="KW-1185">Reference proteome</keyword>
<organism evidence="5 6">
    <name type="scientific">Mya arenaria</name>
    <name type="common">Soft-shell clam</name>
    <dbReference type="NCBI Taxonomy" id="6604"/>
    <lineage>
        <taxon>Eukaryota</taxon>
        <taxon>Metazoa</taxon>
        <taxon>Spiralia</taxon>
        <taxon>Lophotrochozoa</taxon>
        <taxon>Mollusca</taxon>
        <taxon>Bivalvia</taxon>
        <taxon>Autobranchia</taxon>
        <taxon>Heteroconchia</taxon>
        <taxon>Euheterodonta</taxon>
        <taxon>Imparidentia</taxon>
        <taxon>Neoheterodontei</taxon>
        <taxon>Myida</taxon>
        <taxon>Myoidea</taxon>
        <taxon>Myidae</taxon>
        <taxon>Mya</taxon>
    </lineage>
</organism>
<dbReference type="InterPro" id="IPR004344">
    <property type="entry name" value="TTL/TTLL_fam"/>
</dbReference>
<name>A0ABY7G8D5_MYAAR</name>
<protein>
    <submittedName>
        <fullName evidence="5">TTL11-like protein</fullName>
    </submittedName>
</protein>
<dbReference type="Gene3D" id="3.30.470.20">
    <property type="entry name" value="ATP-grasp fold, B domain"/>
    <property type="match status" value="1"/>
</dbReference>
<feature type="compositionally biased region" description="Basic residues" evidence="4">
    <location>
        <begin position="312"/>
        <end position="325"/>
    </location>
</feature>
<accession>A0ABY7G8D5</accession>
<keyword evidence="1" id="KW-0436">Ligase</keyword>
<dbReference type="PANTHER" id="PTHR12241:SF154">
    <property type="entry name" value="TUBULIN POLYGLUTAMYLASE TTLL11"/>
    <property type="match status" value="1"/>
</dbReference>
<dbReference type="SUPFAM" id="SSF56059">
    <property type="entry name" value="Glutathione synthetase ATP-binding domain-like"/>
    <property type="match status" value="1"/>
</dbReference>
<dbReference type="Proteomes" id="UP001164746">
    <property type="component" value="Chromosome 17"/>
</dbReference>
<evidence type="ECO:0000256" key="2">
    <source>
        <dbReference type="ARBA" id="ARBA00022741"/>
    </source>
</evidence>
<feature type="region of interest" description="Disordered" evidence="4">
    <location>
        <begin position="309"/>
        <end position="379"/>
    </location>
</feature>
<evidence type="ECO:0000256" key="3">
    <source>
        <dbReference type="ARBA" id="ARBA00022840"/>
    </source>
</evidence>
<evidence type="ECO:0000313" key="5">
    <source>
        <dbReference type="EMBL" id="WAR30678.1"/>
    </source>
</evidence>
<gene>
    <name evidence="5" type="ORF">MAR_033220</name>
</gene>
<evidence type="ECO:0000256" key="1">
    <source>
        <dbReference type="ARBA" id="ARBA00022598"/>
    </source>
</evidence>
<reference evidence="5" key="1">
    <citation type="submission" date="2022-11" db="EMBL/GenBank/DDBJ databases">
        <title>Centuries of genome instability and evolution in soft-shell clam transmissible cancer (bioRxiv).</title>
        <authorList>
            <person name="Hart S.F.M."/>
            <person name="Yonemitsu M.A."/>
            <person name="Giersch R.M."/>
            <person name="Beal B.F."/>
            <person name="Arriagada G."/>
            <person name="Davis B.W."/>
            <person name="Ostrander E.A."/>
            <person name="Goff S.P."/>
            <person name="Metzger M.J."/>
        </authorList>
    </citation>
    <scope>NUCLEOTIDE SEQUENCE</scope>
    <source>
        <strain evidence="5">MELC-2E11</strain>
        <tissue evidence="5">Siphon/mantle</tissue>
    </source>
</reference>
<keyword evidence="2" id="KW-0547">Nucleotide-binding</keyword>
<sequence>MCWICSKQNLFRVLDQMALLYPEEYNFHPRTWYLPEQLHALANEMKKMNEKRSRSKATFIVKPDSGSQGEGIYLIRDVQDYLSMNSGYQNVGKLHVCQEYLADVFLIDKFKFDLRVYAVLKSADPLELYVCKEGLARFATVPYEYPTNKNIHEVFMHLTNYSLNKKSATFNRSEKEDEGSKRTLTSVFTRLRRHGYNIDKLWKRIEQIIVKTMIAIIPDLKIEFQNALPANKPGPTCFQILGFDILLMHDLKPMLLEINSSPSLRIDSEVEVAPGVPEFVPSPKDEEAKIPLIRDTLLLVAPDKKVKYLERQKRRRKRREKRRKKHEEDQRHQAQEESQKPPTQIERDGIIHVETSHPRSSIVIIRSSEDDEPRKPRHESSFVLPNIYTDGMSAKKHPDENENDITDPCVEHFNQEYVERHEFVDCVEKMQNDSDEENDSCGVGKITSKPEDNKKLIVSRNQNGNNLIDVQSVTRIQSSSRIYNNSSSSYYSNLDYENKMEESSGSEDEGHVTDDLDGFRIYEKLAIVFTVCLGVRATQRLGPTGFRTFARKCRLNKKGLTNATIDILFIDMQRKWEHVNPERTTGLGFRGFLDACHEIARRKFLHGDILQTMEEFIDYCLENLQEDQLFQARNNPRLLTRRTARPHGYPILEPMVEPLRTHAIVDEQTGIFLDSRLHPGRYLKPSSTDDVDFFLRKHGRLQSIKTKRSKSRTKNLDER</sequence>
<evidence type="ECO:0000256" key="4">
    <source>
        <dbReference type="SAM" id="MobiDB-lite"/>
    </source>
</evidence>
<dbReference type="Pfam" id="PF03133">
    <property type="entry name" value="TTL"/>
    <property type="match status" value="1"/>
</dbReference>
<feature type="compositionally biased region" description="Basic and acidic residues" evidence="4">
    <location>
        <begin position="326"/>
        <end position="357"/>
    </location>
</feature>
<dbReference type="PANTHER" id="PTHR12241">
    <property type="entry name" value="TUBULIN POLYGLUTAMYLASE"/>
    <property type="match status" value="1"/>
</dbReference>
<dbReference type="EMBL" id="CP111028">
    <property type="protein sequence ID" value="WAR30678.1"/>
    <property type="molecule type" value="Genomic_DNA"/>
</dbReference>
<keyword evidence="3" id="KW-0067">ATP-binding</keyword>
<proteinExistence type="predicted"/>
<evidence type="ECO:0000313" key="6">
    <source>
        <dbReference type="Proteomes" id="UP001164746"/>
    </source>
</evidence>